<protein>
    <submittedName>
        <fullName evidence="4">Chromate reductase, NAD(P)H dehydrogenase (Quinone)</fullName>
    </submittedName>
</protein>
<accession>A0ABM9I3T2</accession>
<feature type="domain" description="NADPH-dependent FMN reductase-like" evidence="3">
    <location>
        <begin position="5"/>
        <end position="159"/>
    </location>
</feature>
<evidence type="ECO:0000259" key="3">
    <source>
        <dbReference type="Pfam" id="PF03358"/>
    </source>
</evidence>
<evidence type="ECO:0000256" key="2">
    <source>
        <dbReference type="ARBA" id="ARBA00022643"/>
    </source>
</evidence>
<keyword evidence="2" id="KW-0285">Flavoprotein</keyword>
<dbReference type="Gene3D" id="3.40.50.360">
    <property type="match status" value="1"/>
</dbReference>
<organism evidence="4 5">
    <name type="scientific">Methylocaldum szegediense</name>
    <dbReference type="NCBI Taxonomy" id="73780"/>
    <lineage>
        <taxon>Bacteria</taxon>
        <taxon>Pseudomonadati</taxon>
        <taxon>Pseudomonadota</taxon>
        <taxon>Gammaproteobacteria</taxon>
        <taxon>Methylococcales</taxon>
        <taxon>Methylococcaceae</taxon>
        <taxon>Methylocaldum</taxon>
    </lineage>
</organism>
<dbReference type="SUPFAM" id="SSF52218">
    <property type="entry name" value="Flavoproteins"/>
    <property type="match status" value="1"/>
</dbReference>
<evidence type="ECO:0000256" key="1">
    <source>
        <dbReference type="ARBA" id="ARBA00001917"/>
    </source>
</evidence>
<dbReference type="Pfam" id="PF03358">
    <property type="entry name" value="FMN_red"/>
    <property type="match status" value="1"/>
</dbReference>
<comment type="cofactor">
    <cofactor evidence="1">
        <name>FMN</name>
        <dbReference type="ChEBI" id="CHEBI:58210"/>
    </cofactor>
</comment>
<sequence length="211" mass="22546">MDTRPKILAFAGSARERSYNKMLVRIAAAGAQRVGAEVTVADLRDYPMPIYDGDLEERDGIPANARKFRELMMAHDGLLIASPEYNSSITPLLKNTIDWVSRPVDGEDGLAPFRNKAAALLSASPGGFGGLRGLVHLRAILGNMGVIVLPDQLAVARAHEAFQPDGTLANPKQRAAVEALGAALASISAKLHGHALLPASEERRHDLSRIG</sequence>
<keyword evidence="2" id="KW-0288">FMN</keyword>
<proteinExistence type="predicted"/>
<dbReference type="RefSeq" id="WP_026611250.1">
    <property type="nucleotide sequence ID" value="NZ_OX458333.1"/>
</dbReference>
<name>A0ABM9I3T2_9GAMM</name>
<dbReference type="EMBL" id="OX458333">
    <property type="protein sequence ID" value="CAI8874022.1"/>
    <property type="molecule type" value="Genomic_DNA"/>
</dbReference>
<dbReference type="PANTHER" id="PTHR30543:SF21">
    <property type="entry name" value="NAD(P)H-DEPENDENT FMN REDUCTASE LOT6"/>
    <property type="match status" value="1"/>
</dbReference>
<dbReference type="InterPro" id="IPR029039">
    <property type="entry name" value="Flavoprotein-like_sf"/>
</dbReference>
<evidence type="ECO:0000313" key="5">
    <source>
        <dbReference type="Proteomes" id="UP001162030"/>
    </source>
</evidence>
<dbReference type="InterPro" id="IPR005025">
    <property type="entry name" value="FMN_Rdtase-like_dom"/>
</dbReference>
<keyword evidence="5" id="KW-1185">Reference proteome</keyword>
<dbReference type="InterPro" id="IPR050712">
    <property type="entry name" value="NAD(P)H-dep_reductase"/>
</dbReference>
<evidence type="ECO:0000313" key="4">
    <source>
        <dbReference type="EMBL" id="CAI8874022.1"/>
    </source>
</evidence>
<dbReference type="Proteomes" id="UP001162030">
    <property type="component" value="Chromosome"/>
</dbReference>
<gene>
    <name evidence="4" type="ORF">MSZNOR_2937</name>
</gene>
<dbReference type="PANTHER" id="PTHR30543">
    <property type="entry name" value="CHROMATE REDUCTASE"/>
    <property type="match status" value="1"/>
</dbReference>
<reference evidence="4 5" key="1">
    <citation type="submission" date="2023-03" db="EMBL/GenBank/DDBJ databases">
        <authorList>
            <person name="Pearce D."/>
        </authorList>
    </citation>
    <scope>NUCLEOTIDE SEQUENCE [LARGE SCALE GENOMIC DNA]</scope>
    <source>
        <strain evidence="4">Msz</strain>
    </source>
</reference>